<reference evidence="1" key="1">
    <citation type="journal article" date="2014" name="Nat. Commun.">
        <title>The tobacco genome sequence and its comparison with those of tomato and potato.</title>
        <authorList>
            <person name="Sierro N."/>
            <person name="Battey J.N."/>
            <person name="Ouadi S."/>
            <person name="Bakaher N."/>
            <person name="Bovet L."/>
            <person name="Willig A."/>
            <person name="Goepfert S."/>
            <person name="Peitsch M.C."/>
            <person name="Ivanov N.V."/>
        </authorList>
    </citation>
    <scope>NUCLEOTIDE SEQUENCE [LARGE SCALE GENOMIC DNA]</scope>
</reference>
<dbReference type="Proteomes" id="UP000790787">
    <property type="component" value="Chromosome 23"/>
</dbReference>
<protein>
    <submittedName>
        <fullName evidence="2">Uncharacterized protein LOC107780496 isoform X2</fullName>
    </submittedName>
</protein>
<name>A0AC58TY56_TOBAC</name>
<evidence type="ECO:0000313" key="1">
    <source>
        <dbReference type="Proteomes" id="UP000790787"/>
    </source>
</evidence>
<dbReference type="RefSeq" id="XP_075102160.1">
    <property type="nucleotide sequence ID" value="XM_075246059.1"/>
</dbReference>
<accession>A0AC58TY56</accession>
<proteinExistence type="predicted"/>
<organism evidence="1 2">
    <name type="scientific">Nicotiana tabacum</name>
    <name type="common">Common tobacco</name>
    <dbReference type="NCBI Taxonomy" id="4097"/>
    <lineage>
        <taxon>Eukaryota</taxon>
        <taxon>Viridiplantae</taxon>
        <taxon>Streptophyta</taxon>
        <taxon>Embryophyta</taxon>
        <taxon>Tracheophyta</taxon>
        <taxon>Spermatophyta</taxon>
        <taxon>Magnoliopsida</taxon>
        <taxon>eudicotyledons</taxon>
        <taxon>Gunneridae</taxon>
        <taxon>Pentapetalae</taxon>
        <taxon>asterids</taxon>
        <taxon>lamiids</taxon>
        <taxon>Solanales</taxon>
        <taxon>Solanaceae</taxon>
        <taxon>Nicotianoideae</taxon>
        <taxon>Nicotianeae</taxon>
        <taxon>Nicotiana</taxon>
    </lineage>
</organism>
<gene>
    <name evidence="2" type="primary">LOC107780496</name>
</gene>
<sequence>MSWLRSAMNKAVEVGNNNLTRTVKNYADSVVQHAGHAVAEGAKILQDRIGNRNFKSFKQTVQRLEEASISCKGPERVQLMKRWLAALKAIDNMSEVSVEDKEKNNEQQHPSEEPRKQSLVLYYDSEMGSEPLNFRDVFLYSKALEGISICMILEAPNEEEISLLLELFGLCLTGGKAVHNAIVSSIQDLSKAFSSYKDEVLVKREELLQFAESAITGLKINADLGRIDAEVSTLNKQLEEIKTVKDASEGHETISKETAASLEALKVALAHIRVCSRLEGLLLKKKTLKFGDSPEVHSQKVDKLKLLSESLASSTNKAEKEISDHRVQKEEALKFRVAKTGEVGEVEKELAAEISALEKQRNEIEAQLKQVNISLAAASARLQNVREERDQFYDANDEIVAHLKTREDDLSKSIGSCIVEADVLSSWIKFLEDAWALQSSFTENKEKEANVELERHEDYFVNLVLQLLSAYEKELRPSINRIRKYVFNLKSLVESSAEESGLASSESKALSPRKSLELEYLDHEAKIITTFSVVDNMMEQFYAQQGKISRKDEPKIKELFENIEKLREEFESIERPELEMEVPEVPSQEDASSHKIPDESTHTAKKATEAPATATSTKPEQVSDAPSYKMLDESVSIPAREATEAPAAGEKEEKKAAATKAEQVSEAELAKLESKSENINQDYSAEEIGGWEFDELEKELNTGDSGNPRKDRNI</sequence>
<evidence type="ECO:0000313" key="2">
    <source>
        <dbReference type="RefSeq" id="XP_075102160.1"/>
    </source>
</evidence>
<reference evidence="2" key="2">
    <citation type="submission" date="2025-08" db="UniProtKB">
        <authorList>
            <consortium name="RefSeq"/>
        </authorList>
    </citation>
    <scope>IDENTIFICATION</scope>
    <source>
        <tissue evidence="2">Leaf</tissue>
    </source>
</reference>
<keyword evidence="1" id="KW-1185">Reference proteome</keyword>